<comment type="similarity">
    <text evidence="3">In the N-terminal section; belongs to the AlaDH/PNT family.</text>
</comment>
<dbReference type="InterPro" id="IPR005097">
    <property type="entry name" value="Sacchrp_dh_NADP-bd"/>
</dbReference>
<sequence length="962" mass="106409">MLDKRGKGPRIGDLLRHKTFDSKRSRSSFGAINPISQSPNQKILDILKIVFGNNCKSFTAIRREDASVWERRAPLAPLHVRQLVKKGVKVIVQPSNRRAYPLQAYVQAGAVIQEDISEAPVIIGVKQVPIDSLLPNKTYAFFSHTIKAQEANMPLLDAILDRNIRLIDYEKMVDNSQRVVAFGRFAGIAGMIDIMHGLGLRLLALGHHTPFMHIGPAHNYRNSGMAKQAIRDTGYEIALAMMPRSLGPLTFIFTGSGNVSQGAQEIFQELPYEYVDVKDLSKVAQLGQPTKVYGSIVTRADHWVRKDGGDFDPEEANLHPERYYSNFATEIAPHASVIVNGIYWSLNSPKLLTIPDAKRLLQPQYTPWLPISVGSPALPHRLIAICDISADPGGSVEFMTECTTIDNPFCLYDADYNKHSTDFAGPGVLVCSIDNMPTQLPLESTQSFGDLLKPYIDDIVNSDATQPFDKTSFGSVVKSACITSNGSLTPNFEYIMDLRQKKDSVISTKKRSSNEKHVLVLGAGYVSAPLVELLTRNPNIDVTVAADLQGPGDELIKKANKSNAHSIVIDVTKNSEHLDKLIEESDLVVSLLPYSLHPNIAEKCIRMKTNMVTASYTTPQMRELNAAATAAGITIVNEVGLDPGIDHLLAMECFDHVHSNGGKITSFVSYCGGIPVPENADNPLRYKFSWNPRGVILNSVAAAKWIENNEVKEIPAGGALMDHKTDIDFLHGYNLEGYPNRDSTIYKDIYGISSAKTVLRGTLRYKGFCDVMKGLHLMNLLDTTPHPSLHPNGPDITWKQFMTNQLGHHDDILPSNLKNLLFERVGNEMRVDSIEKLGLLEEELIAKLNTPIDTITHFLANKLSYKSNERDIIIMRHNIGIEWPDGTREEKHINFVVYGDPNGHSAMAKTVGYPAGIAANMVLNGEIQTKGVIAPMTSEIYHPMLMRLHDEGILSSETSTKL</sequence>
<keyword evidence="6" id="KW-0511">Multifunctional enzyme</keyword>
<dbReference type="Pfam" id="PF16653">
    <property type="entry name" value="Sacchrp_dh_C"/>
    <property type="match status" value="1"/>
</dbReference>
<evidence type="ECO:0000256" key="2">
    <source>
        <dbReference type="ARBA" id="ARBA00004720"/>
    </source>
</evidence>
<evidence type="ECO:0000259" key="8">
    <source>
        <dbReference type="SMART" id="SM01002"/>
    </source>
</evidence>
<gene>
    <name evidence="10" type="ORF">ONB1V03_LOCUS7947</name>
</gene>
<evidence type="ECO:0000313" key="10">
    <source>
        <dbReference type="EMBL" id="CAD7650704.1"/>
    </source>
</evidence>
<dbReference type="Pfam" id="PF05222">
    <property type="entry name" value="AlaDh_PNT_N"/>
    <property type="match status" value="1"/>
</dbReference>
<dbReference type="PANTHER" id="PTHR11133:SF22">
    <property type="entry name" value="ALPHA-AMINOADIPIC SEMIALDEHYDE SYNTHASE, MITOCHONDRIAL"/>
    <property type="match status" value="1"/>
</dbReference>
<keyword evidence="11" id="KW-1185">Reference proteome</keyword>
<feature type="domain" description="Alanine dehydrogenase/pyridine nucleotide transhydrogenase NAD(H)-binding" evidence="8">
    <location>
        <begin position="229"/>
        <end position="432"/>
    </location>
</feature>
<dbReference type="FunFam" id="3.40.50.720:FF:000087">
    <property type="entry name" value="alpha-aminoadipic semialdehyde synthase, mitochondrial"/>
    <property type="match status" value="1"/>
</dbReference>
<dbReference type="GO" id="GO:0033512">
    <property type="term" value="P:L-lysine catabolic process to acetyl-CoA via saccharopine"/>
    <property type="evidence" value="ECO:0007669"/>
    <property type="project" value="UniProtKB-UniPathway"/>
</dbReference>
<evidence type="ECO:0000256" key="6">
    <source>
        <dbReference type="ARBA" id="ARBA00023268"/>
    </source>
</evidence>
<comment type="pathway">
    <text evidence="2">Amino-acid degradation; L-lysine degradation via saccharopine pathway; glutaryl-CoA from L-lysine: step 2/6.</text>
</comment>
<dbReference type="InterPro" id="IPR036291">
    <property type="entry name" value="NAD(P)-bd_dom_sf"/>
</dbReference>
<dbReference type="Gene3D" id="3.30.360.10">
    <property type="entry name" value="Dihydrodipicolinate Reductase, domain 2"/>
    <property type="match status" value="1"/>
</dbReference>
<dbReference type="GO" id="GO:0005737">
    <property type="term" value="C:cytoplasm"/>
    <property type="evidence" value="ECO:0007669"/>
    <property type="project" value="TreeGrafter"/>
</dbReference>
<dbReference type="AlphaFoldDB" id="A0A7R9M1U9"/>
<dbReference type="EMBL" id="CAJPVJ010004278">
    <property type="protein sequence ID" value="CAG2168457.1"/>
    <property type="molecule type" value="Genomic_DNA"/>
</dbReference>
<dbReference type="GO" id="GO:0004753">
    <property type="term" value="F:saccharopine dehydrogenase activity"/>
    <property type="evidence" value="ECO:0007669"/>
    <property type="project" value="TreeGrafter"/>
</dbReference>
<name>A0A7R9M1U9_9ACAR</name>
<dbReference type="FunFam" id="3.40.50.720:FF:000072">
    <property type="entry name" value="Saccharopine dehydrogenase [NADP(+), L-glutamate-forming]"/>
    <property type="match status" value="1"/>
</dbReference>
<dbReference type="UniPathway" id="UPA00868">
    <property type="reaction ID" value="UER00835"/>
</dbReference>
<dbReference type="SMART" id="SM01003">
    <property type="entry name" value="AlaDh_PNT_N"/>
    <property type="match status" value="1"/>
</dbReference>
<accession>A0A7R9M1U9</accession>
<comment type="pathway">
    <text evidence="1">Amino-acid degradation; L-lysine degradation via saccharopine pathway; glutaryl-CoA from L-lysine: step 1/6.</text>
</comment>
<comment type="similarity">
    <text evidence="7">In the C-terminal section; belongs to the saccharopine dehydrogenase family.</text>
</comment>
<keyword evidence="5" id="KW-0560">Oxidoreductase</keyword>
<dbReference type="CDD" id="cd12189">
    <property type="entry name" value="LKR_SDH_like"/>
    <property type="match status" value="1"/>
</dbReference>
<evidence type="ECO:0000256" key="5">
    <source>
        <dbReference type="ARBA" id="ARBA00023002"/>
    </source>
</evidence>
<dbReference type="SUPFAM" id="SSF51735">
    <property type="entry name" value="NAD(P)-binding Rossmann-fold domains"/>
    <property type="match status" value="1"/>
</dbReference>
<evidence type="ECO:0000256" key="1">
    <source>
        <dbReference type="ARBA" id="ARBA00004682"/>
    </source>
</evidence>
<evidence type="ECO:0008006" key="12">
    <source>
        <dbReference type="Google" id="ProtNLM"/>
    </source>
</evidence>
<proteinExistence type="inferred from homology"/>
<evidence type="ECO:0000259" key="9">
    <source>
        <dbReference type="SMART" id="SM01003"/>
    </source>
</evidence>
<organism evidence="10">
    <name type="scientific">Oppiella nova</name>
    <dbReference type="NCBI Taxonomy" id="334625"/>
    <lineage>
        <taxon>Eukaryota</taxon>
        <taxon>Metazoa</taxon>
        <taxon>Ecdysozoa</taxon>
        <taxon>Arthropoda</taxon>
        <taxon>Chelicerata</taxon>
        <taxon>Arachnida</taxon>
        <taxon>Acari</taxon>
        <taxon>Acariformes</taxon>
        <taxon>Sarcoptiformes</taxon>
        <taxon>Oribatida</taxon>
        <taxon>Brachypylina</taxon>
        <taxon>Oppioidea</taxon>
        <taxon>Oppiidae</taxon>
        <taxon>Oppiella</taxon>
    </lineage>
</organism>
<evidence type="ECO:0000256" key="7">
    <source>
        <dbReference type="ARBA" id="ARBA00025744"/>
    </source>
</evidence>
<dbReference type="PANTHER" id="PTHR11133">
    <property type="entry name" value="SACCHAROPINE DEHYDROGENASE"/>
    <property type="match status" value="1"/>
</dbReference>
<dbReference type="SUPFAM" id="SSF55347">
    <property type="entry name" value="Glyceraldehyde-3-phosphate dehydrogenase-like, C-terminal domain"/>
    <property type="match status" value="1"/>
</dbReference>
<dbReference type="Gene3D" id="1.10.1870.10">
    <property type="entry name" value="Domain 3, Saccharopine reductase"/>
    <property type="match status" value="1"/>
</dbReference>
<reference evidence="10" key="1">
    <citation type="submission" date="2020-11" db="EMBL/GenBank/DDBJ databases">
        <authorList>
            <person name="Tran Van P."/>
        </authorList>
    </citation>
    <scope>NUCLEOTIDE SEQUENCE</scope>
</reference>
<dbReference type="InterPro" id="IPR007698">
    <property type="entry name" value="AlaDH/PNT_NAD(H)-bd"/>
</dbReference>
<dbReference type="InterPro" id="IPR007886">
    <property type="entry name" value="AlaDH/PNT_N"/>
</dbReference>
<evidence type="ECO:0000313" key="11">
    <source>
        <dbReference type="Proteomes" id="UP000728032"/>
    </source>
</evidence>
<keyword evidence="4" id="KW-0521">NADP</keyword>
<evidence type="ECO:0000256" key="4">
    <source>
        <dbReference type="ARBA" id="ARBA00022857"/>
    </source>
</evidence>
<protein>
    <recommendedName>
        <fullName evidence="12">Saccharopine dehydrogenase (NAD(+), L-glutamate-forming)</fullName>
    </recommendedName>
</protein>
<dbReference type="FunFam" id="3.30.360.10:FF:000008">
    <property type="entry name" value="Alpha-aminoadipic semialdehyde synthase, mitochondrial"/>
    <property type="match status" value="1"/>
</dbReference>
<dbReference type="GO" id="GO:0019878">
    <property type="term" value="P:lysine biosynthetic process via aminoadipic acid"/>
    <property type="evidence" value="ECO:0007669"/>
    <property type="project" value="TreeGrafter"/>
</dbReference>
<dbReference type="InterPro" id="IPR051168">
    <property type="entry name" value="AASS"/>
</dbReference>
<dbReference type="Pfam" id="PF03435">
    <property type="entry name" value="Sacchrp_dh_NADP"/>
    <property type="match status" value="1"/>
</dbReference>
<dbReference type="Proteomes" id="UP000728032">
    <property type="component" value="Unassembled WGS sequence"/>
</dbReference>
<dbReference type="OrthoDB" id="10059875at2759"/>
<dbReference type="SMART" id="SM01002">
    <property type="entry name" value="AlaDh_PNT_C"/>
    <property type="match status" value="1"/>
</dbReference>
<dbReference type="InterPro" id="IPR032095">
    <property type="entry name" value="Sacchrp_dh-like_C"/>
</dbReference>
<feature type="domain" description="Alanine dehydrogenase/pyridine nucleotide transhydrogenase N-terminal" evidence="9">
    <location>
        <begin position="60"/>
        <end position="189"/>
    </location>
</feature>
<dbReference type="Gene3D" id="3.40.50.720">
    <property type="entry name" value="NAD(P)-binding Rossmann-like Domain"/>
    <property type="match status" value="3"/>
</dbReference>
<dbReference type="EMBL" id="OC919103">
    <property type="protein sequence ID" value="CAD7650704.1"/>
    <property type="molecule type" value="Genomic_DNA"/>
</dbReference>
<evidence type="ECO:0000256" key="3">
    <source>
        <dbReference type="ARBA" id="ARBA00005624"/>
    </source>
</evidence>
<dbReference type="SUPFAM" id="SSF52283">
    <property type="entry name" value="Formate/glycerate dehydrogenase catalytic domain-like"/>
    <property type="match status" value="1"/>
</dbReference>